<proteinExistence type="predicted"/>
<protein>
    <submittedName>
        <fullName evidence="1">Uncharacterized protein</fullName>
    </submittedName>
</protein>
<organism evidence="1 2">
    <name type="scientific">Portunus trituberculatus</name>
    <name type="common">Swimming crab</name>
    <name type="synonym">Neptunus trituberculatus</name>
    <dbReference type="NCBI Taxonomy" id="210409"/>
    <lineage>
        <taxon>Eukaryota</taxon>
        <taxon>Metazoa</taxon>
        <taxon>Ecdysozoa</taxon>
        <taxon>Arthropoda</taxon>
        <taxon>Crustacea</taxon>
        <taxon>Multicrustacea</taxon>
        <taxon>Malacostraca</taxon>
        <taxon>Eumalacostraca</taxon>
        <taxon>Eucarida</taxon>
        <taxon>Decapoda</taxon>
        <taxon>Pleocyemata</taxon>
        <taxon>Brachyura</taxon>
        <taxon>Eubrachyura</taxon>
        <taxon>Portunoidea</taxon>
        <taxon>Portunidae</taxon>
        <taxon>Portuninae</taxon>
        <taxon>Portunus</taxon>
    </lineage>
</organism>
<name>A0A5B7H9F8_PORTR</name>
<gene>
    <name evidence="1" type="ORF">E2C01_060586</name>
</gene>
<dbReference type="AlphaFoldDB" id="A0A5B7H9F8"/>
<evidence type="ECO:0000313" key="1">
    <source>
        <dbReference type="EMBL" id="MPC66439.1"/>
    </source>
</evidence>
<dbReference type="EMBL" id="VSRR010024758">
    <property type="protein sequence ID" value="MPC66439.1"/>
    <property type="molecule type" value="Genomic_DNA"/>
</dbReference>
<evidence type="ECO:0000313" key="2">
    <source>
        <dbReference type="Proteomes" id="UP000324222"/>
    </source>
</evidence>
<dbReference type="Proteomes" id="UP000324222">
    <property type="component" value="Unassembled WGS sequence"/>
</dbReference>
<reference evidence="1 2" key="1">
    <citation type="submission" date="2019-05" db="EMBL/GenBank/DDBJ databases">
        <title>Another draft genome of Portunus trituberculatus and its Hox gene families provides insights of decapod evolution.</title>
        <authorList>
            <person name="Jeong J.-H."/>
            <person name="Song I."/>
            <person name="Kim S."/>
            <person name="Choi T."/>
            <person name="Kim D."/>
            <person name="Ryu S."/>
            <person name="Kim W."/>
        </authorList>
    </citation>
    <scope>NUCLEOTIDE SEQUENCE [LARGE SCALE GENOMIC DNA]</scope>
    <source>
        <tissue evidence="1">Muscle</tissue>
    </source>
</reference>
<keyword evidence="2" id="KW-1185">Reference proteome</keyword>
<accession>A0A5B7H9F8</accession>
<sequence>MNRPPRPLSPPPAPSLHWERCWTHVKALARPTSGSTEKEDSAVQVGREIGHKFSPSNRFFLQLPLGFTGKPLRSADSVTSPFFLLPAEPDVGFNCEISK</sequence>
<comment type="caution">
    <text evidence="1">The sequence shown here is derived from an EMBL/GenBank/DDBJ whole genome shotgun (WGS) entry which is preliminary data.</text>
</comment>